<proteinExistence type="predicted"/>
<dbReference type="PANTHER" id="PTHR23282">
    <property type="entry name" value="APICAL ENDOSOMAL GLYCOPROTEIN PRECURSOR"/>
    <property type="match status" value="1"/>
</dbReference>
<comment type="caution">
    <text evidence="4">The sequence shown here is derived from an EMBL/GenBank/DDBJ whole genome shotgun (WGS) entry which is preliminary data.</text>
</comment>
<keyword evidence="2" id="KW-0732">Signal</keyword>
<protein>
    <recommendedName>
        <fullName evidence="3">MAM domain-containing protein</fullName>
    </recommendedName>
</protein>
<dbReference type="InterPro" id="IPR051560">
    <property type="entry name" value="MAM_domain-containing"/>
</dbReference>
<feature type="chain" id="PRO_5046648175" description="MAM domain-containing protein" evidence="2">
    <location>
        <begin position="27"/>
        <end position="544"/>
    </location>
</feature>
<dbReference type="InterPro" id="IPR013320">
    <property type="entry name" value="ConA-like_dom_sf"/>
</dbReference>
<feature type="region of interest" description="Disordered" evidence="1">
    <location>
        <begin position="266"/>
        <end position="342"/>
    </location>
</feature>
<dbReference type="PANTHER" id="PTHR23282:SF101">
    <property type="entry name" value="MAM DOMAIN-CONTAINING PROTEIN"/>
    <property type="match status" value="1"/>
</dbReference>
<feature type="signal peptide" evidence="2">
    <location>
        <begin position="1"/>
        <end position="26"/>
    </location>
</feature>
<evidence type="ECO:0000259" key="3">
    <source>
        <dbReference type="PROSITE" id="PS50060"/>
    </source>
</evidence>
<dbReference type="Pfam" id="PF00629">
    <property type="entry name" value="MAM"/>
    <property type="match status" value="1"/>
</dbReference>
<dbReference type="InterPro" id="IPR000998">
    <property type="entry name" value="MAM_dom"/>
</dbReference>
<reference evidence="4 5" key="1">
    <citation type="submission" date="2024-02" db="EMBL/GenBank/DDBJ databases">
        <authorList>
            <person name="Daric V."/>
            <person name="Darras S."/>
        </authorList>
    </citation>
    <scope>NUCLEOTIDE SEQUENCE [LARGE SCALE GENOMIC DNA]</scope>
</reference>
<name>A0ABP0GC18_CLALP</name>
<evidence type="ECO:0000256" key="1">
    <source>
        <dbReference type="SAM" id="MobiDB-lite"/>
    </source>
</evidence>
<sequence length="544" mass="62826">MKLAKLSFLFAVVILNTIFCLTEVSSTAVDCAFDKKRSFCRWKREKYGMRRAGWRSGSNLRGTEIEDHTGLDNGKFIYFKARSRPAGFRSRLRSVSVIPSPETCFVFWVAMGGANKAFPDGNSLLRLYFVGQDEPVEESEPVWTNGHKTPRNGQYTQIVVPLREHLMTMNSISSQFVFETMRGNSKQSYVVIDDVSLRRCDRIQLETSHKKRPKSGSLDLNEKEAMEKMKDVKKKMISLMLPAHRPGARVYEFEEATALRPIVASRSSNQSTTTRAIRLTSNGEFFPPKRITARVPLRRNQRRRGGKRGRKSRKISKGRRRKNRRKNKAKSNTREHGFGNVYLEKPTSTVRYNGPVSPATPPSIMCDFIEYTQRLQRCFRTFFSMLRQHPHTCLNRYTDLESCLNLAATSCVPTRNMETMRVQEIVLGTLRNNFKTKRVFCKEEGAFVYPEFAVDKVPIQCGSRYFIKLSECSGSFSNMFQLRHGNPKLCREYYQANDCQRQTTAEECNFDTETMLLYGLNLQYQFAHNPFCIHLPFSAWWPDS</sequence>
<feature type="compositionally biased region" description="Polar residues" evidence="1">
    <location>
        <begin position="266"/>
        <end position="283"/>
    </location>
</feature>
<feature type="compositionally biased region" description="Basic residues" evidence="1">
    <location>
        <begin position="296"/>
        <end position="331"/>
    </location>
</feature>
<dbReference type="Gene3D" id="2.60.120.200">
    <property type="match status" value="1"/>
</dbReference>
<evidence type="ECO:0000256" key="2">
    <source>
        <dbReference type="SAM" id="SignalP"/>
    </source>
</evidence>
<evidence type="ECO:0000313" key="4">
    <source>
        <dbReference type="EMBL" id="CAK8689331.1"/>
    </source>
</evidence>
<dbReference type="SMART" id="SM00137">
    <property type="entry name" value="MAM"/>
    <property type="match status" value="1"/>
</dbReference>
<dbReference type="EMBL" id="CAWYQH010000108">
    <property type="protein sequence ID" value="CAK8689331.1"/>
    <property type="molecule type" value="Genomic_DNA"/>
</dbReference>
<organism evidence="4 5">
    <name type="scientific">Clavelina lepadiformis</name>
    <name type="common">Light-bulb sea squirt</name>
    <name type="synonym">Ascidia lepadiformis</name>
    <dbReference type="NCBI Taxonomy" id="159417"/>
    <lineage>
        <taxon>Eukaryota</taxon>
        <taxon>Metazoa</taxon>
        <taxon>Chordata</taxon>
        <taxon>Tunicata</taxon>
        <taxon>Ascidiacea</taxon>
        <taxon>Aplousobranchia</taxon>
        <taxon>Clavelinidae</taxon>
        <taxon>Clavelina</taxon>
    </lineage>
</organism>
<keyword evidence="5" id="KW-1185">Reference proteome</keyword>
<dbReference type="SUPFAM" id="SSF49899">
    <property type="entry name" value="Concanavalin A-like lectins/glucanases"/>
    <property type="match status" value="1"/>
</dbReference>
<feature type="domain" description="MAM" evidence="3">
    <location>
        <begin position="29"/>
        <end position="202"/>
    </location>
</feature>
<evidence type="ECO:0000313" key="5">
    <source>
        <dbReference type="Proteomes" id="UP001642483"/>
    </source>
</evidence>
<dbReference type="PROSITE" id="PS50060">
    <property type="entry name" value="MAM_2"/>
    <property type="match status" value="1"/>
</dbReference>
<dbReference type="Proteomes" id="UP001642483">
    <property type="component" value="Unassembled WGS sequence"/>
</dbReference>
<accession>A0ABP0GC18</accession>
<gene>
    <name evidence="4" type="ORF">CVLEPA_LOCUS21350</name>
</gene>